<protein>
    <submittedName>
        <fullName evidence="1">Uncharacterized protein</fullName>
    </submittedName>
</protein>
<name>A0ACB8Q7H4_9AGAM</name>
<proteinExistence type="predicted"/>
<evidence type="ECO:0000313" key="2">
    <source>
        <dbReference type="Proteomes" id="UP000814128"/>
    </source>
</evidence>
<gene>
    <name evidence="1" type="ORF">K488DRAFT_90633</name>
</gene>
<dbReference type="EMBL" id="MU273866">
    <property type="protein sequence ID" value="KAI0027629.1"/>
    <property type="molecule type" value="Genomic_DNA"/>
</dbReference>
<comment type="caution">
    <text evidence="1">The sequence shown here is derived from an EMBL/GenBank/DDBJ whole genome shotgun (WGS) entry which is preliminary data.</text>
</comment>
<dbReference type="Proteomes" id="UP000814128">
    <property type="component" value="Unassembled WGS sequence"/>
</dbReference>
<evidence type="ECO:0000313" key="1">
    <source>
        <dbReference type="EMBL" id="KAI0027629.1"/>
    </source>
</evidence>
<accession>A0ACB8Q7H4</accession>
<keyword evidence="2" id="KW-1185">Reference proteome</keyword>
<reference evidence="1" key="2">
    <citation type="journal article" date="2022" name="New Phytol.">
        <title>Evolutionary transition to the ectomycorrhizal habit in the genomes of a hyperdiverse lineage of mushroom-forming fungi.</title>
        <authorList>
            <person name="Looney B."/>
            <person name="Miyauchi S."/>
            <person name="Morin E."/>
            <person name="Drula E."/>
            <person name="Courty P.E."/>
            <person name="Kohler A."/>
            <person name="Kuo A."/>
            <person name="LaButti K."/>
            <person name="Pangilinan J."/>
            <person name="Lipzen A."/>
            <person name="Riley R."/>
            <person name="Andreopoulos W."/>
            <person name="He G."/>
            <person name="Johnson J."/>
            <person name="Nolan M."/>
            <person name="Tritt A."/>
            <person name="Barry K.W."/>
            <person name="Grigoriev I.V."/>
            <person name="Nagy L.G."/>
            <person name="Hibbett D."/>
            <person name="Henrissat B."/>
            <person name="Matheny P.B."/>
            <person name="Labbe J."/>
            <person name="Martin F.M."/>
        </authorList>
    </citation>
    <scope>NUCLEOTIDE SEQUENCE</scope>
    <source>
        <strain evidence="1">EC-137</strain>
    </source>
</reference>
<sequence length="236" mass="24901">MLTSSTKSIDISIGADSSLSVVLVAAVVVLVVSNHYSSLNIMRFSHILSAFFALVLALAVASSVYGRLSEARPAKKGRVGTAAGVDGPSSPHDDADKALRKPSDASEQSGAATASSTDSAAPAISSYAAASAPSFDINYMLAPVYIWGNSFLSKVLFVEDDQPILGSVVTGCLCAAMYALVTKYLALVEVMREQTLRSEPARRSAHQLLPKSVMAVQYIRSDCRSAARIKPTITRL</sequence>
<reference evidence="1" key="1">
    <citation type="submission" date="2021-02" db="EMBL/GenBank/DDBJ databases">
        <authorList>
            <consortium name="DOE Joint Genome Institute"/>
            <person name="Ahrendt S."/>
            <person name="Looney B.P."/>
            <person name="Miyauchi S."/>
            <person name="Morin E."/>
            <person name="Drula E."/>
            <person name="Courty P.E."/>
            <person name="Chicoki N."/>
            <person name="Fauchery L."/>
            <person name="Kohler A."/>
            <person name="Kuo A."/>
            <person name="Labutti K."/>
            <person name="Pangilinan J."/>
            <person name="Lipzen A."/>
            <person name="Riley R."/>
            <person name="Andreopoulos W."/>
            <person name="He G."/>
            <person name="Johnson J."/>
            <person name="Barry K.W."/>
            <person name="Grigoriev I.V."/>
            <person name="Nagy L."/>
            <person name="Hibbett D."/>
            <person name="Henrissat B."/>
            <person name="Matheny P.B."/>
            <person name="Labbe J."/>
            <person name="Martin F."/>
        </authorList>
    </citation>
    <scope>NUCLEOTIDE SEQUENCE</scope>
    <source>
        <strain evidence="1">EC-137</strain>
    </source>
</reference>
<organism evidence="1 2">
    <name type="scientific">Vararia minispora EC-137</name>
    <dbReference type="NCBI Taxonomy" id="1314806"/>
    <lineage>
        <taxon>Eukaryota</taxon>
        <taxon>Fungi</taxon>
        <taxon>Dikarya</taxon>
        <taxon>Basidiomycota</taxon>
        <taxon>Agaricomycotina</taxon>
        <taxon>Agaricomycetes</taxon>
        <taxon>Russulales</taxon>
        <taxon>Lachnocladiaceae</taxon>
        <taxon>Vararia</taxon>
    </lineage>
</organism>